<dbReference type="InterPro" id="IPR014023">
    <property type="entry name" value="Mononeg_RNA_pol_cat"/>
</dbReference>
<evidence type="ECO:0000256" key="20">
    <source>
        <dbReference type="ARBA" id="ARBA00047332"/>
    </source>
</evidence>
<comment type="catalytic activity">
    <reaction evidence="17">
        <text>a 5'-end (5'-triphosphoguanosine)-(2'-O-methyladenylyl)-adenylyl-cytidylyl-adenosine in mRNA + S-adenosyl-L-methionine = a 5'-end (N(7)-methyl 5'-triphosphoguanosine)-(2'-O-methyladenylyl)-adenylyl-cytidylyl-adenosine in mRNA + S-adenosyl-L-homocysteine</text>
        <dbReference type="Rhea" id="RHEA:65440"/>
        <dbReference type="Rhea" id="RHEA-COMP:16798"/>
        <dbReference type="Rhea" id="RHEA-COMP:16801"/>
        <dbReference type="ChEBI" id="CHEBI:57856"/>
        <dbReference type="ChEBI" id="CHEBI:59789"/>
        <dbReference type="ChEBI" id="CHEBI:156482"/>
        <dbReference type="ChEBI" id="CHEBI:156483"/>
    </reaction>
</comment>
<proteinExistence type="predicted"/>
<evidence type="ECO:0000259" key="23">
    <source>
        <dbReference type="PROSITE" id="PS50526"/>
    </source>
</evidence>
<keyword evidence="10" id="KW-0067">ATP-binding</keyword>
<dbReference type="GO" id="GO:0030430">
    <property type="term" value="C:host cell cytoplasm"/>
    <property type="evidence" value="ECO:0007669"/>
    <property type="project" value="UniProtKB-SubCell"/>
</dbReference>
<evidence type="ECO:0000256" key="6">
    <source>
        <dbReference type="ARBA" id="ARBA00022679"/>
    </source>
</evidence>
<keyword evidence="15" id="KW-0511">Multifunctional enzyme</keyword>
<sequence length="2019" mass="232386">MLDLDLDGLDEEYTEIDEKTMTDLHLSSAINLDQVEYLLTGRFDDYQIYIPGFLTKRWADITELGLGFNDKKIGLLIPTQQLLLRDSKRTIISQTVYKSVLKIIGTALQQNKIEMPITYFWEDLVKADIKVDSLTVEMFRLVLKICCMVSEASRGGTHSFYKEVTIKNESAVGEFRKDKFNYRISANNAFCVIDDKVRKISYYGTFESLLLIMDTLGQRLCLDIGCQVADIGRMVGVPDRGVLKSVLRVGDAMLYHYGNDGYEFIGMFESLVVSTILKKNPDPVTDASEFFLNCRGEVEEMISEGMFQNDVLDLFDSMSRYLMELSNETLSNIFCVYRIWGHPRVNIKEGMKKVMEKGIAPKRSSSAMADIVGNQFKKMFLIEFYHKHQSYPPCVFHDENTYIAQCIKGGFPISSDSSSYSIHDFQEITIGKLWELPETYDVCHILNDRAVSPTRSELHRSIRDGKGTVHGTQRRGIVRWLMSDSIRCKEFLDNVDENGLSEDSLIIGMYEKEREIKIKARMFSLMSEEMRMYFVLTEEMISDHLLKYFPQITMKDPLHVQIKKLWNVSGISRAECIDPIINIDFEKWNLNMRDEFTRPLFRQMDQLFGYSNLISRTHEIFEQSLIYSCSGKYVPQVTSKEFKLDPPMCYTGHKGGFEGLRQKGWTIATVCLLSYIADNLRFKINLLGQGDNQVIRIYMPHSYWENLQLTQEQKISSSKELLNEYLQSMYNYFDEAGLPIKSRETWKSTRLYMYGKNMFLDGSSLPQWTKKLLRSYALSNEGTLTISGVIGTIATNMCAAANASEKPDIMYVLYLILSEWSLEFLFAYHPFTRKIIKPGEEIEFYIPSSSGRRKYTSGRINLRRLIVTILVVPTSVGGSITIPLYGFIIRGFPDNASEGYCWIKLLKSVRSEFQDLFLSWYKFLCNETREFDMLVQSPWSLNHKKPPTPGLQARETVREFILSGRFRSNSFISSMKSALKGFDRKEVSKKLVGKRINPLILNEIYNSFPQVYLDQILRRVENTRTIKKLALKLESRTPIISKLMEIEDEFLGYLHWRGFQNKGEVFSDCATEHCRMARNVGWGCEIKGLTTPHPVEYLFDYVCDDHSDVCIGNDHIFVKIDQDGSFPPYLGSNVKTKVVSLQDVAIRSEPLVSTAAKLLRYSKWLNLGENANEVIQRNISVVCNTDIFHNIGHDAESFYTGCVEHRFNPSSASEGCFINYAPQVGRKVFISSDCMPQYGRGQINYTIHFQAMYCLMQYIASYAENCSFKHFHLCCEKCIIPVDDEVDDIGDMSSLLEKMYGNNREKLLQNTLGYLNKRVETFEDRIEPKTRSISMVLPFEHNTLYIKDGVHLVLSCMAATMIMYAPIDIPDMIGANDLQAFPRVYAYKVSSRKILEYTADHLLVIKASRMLEEINSVRQFLLVKEKLVNQLMKVPLDKYKGLGSLLLGRTWDPDTNERPLMLNLGEFPEFPTSFLNSVRSELINLLESRCTIRKVSGRSQLPVLGISDKAIKICLVTKMYGTYECDSCFRNCIHWLRANEDFVDCPNNHMFKLKKKNSGLNIPMDLAVKLISTLPNTEDPMEVQTDQNLDLSLMFKMNPCSVDDFGENENSKIKDEIKKLRRELKILLPTTALYKWDHLLSFIGQRGFKNVLVFGDGTGYTSLAASRRFVSSTIYPTALVEKKRLIPQDLMSLRPFASRRYTNVSGRLLEEVPDDILDEKWESSLSRFVKNLEGQTLILSDVESIKGNNNKIAKKLFEFVADVCNNESILICKVTLKDWDIKDLGDEIYVSAFNNHHHKECFISNKSLGGLEDSIPDFYTARRINEILNTEECLKAALSRDTQYFEAVEASRKISTHVFNRNFIPLNFDDLRLPACAMMYKTLAYLSTNFKPPNVSRFRGDKRTMLDGTLFKIIRGVKMLMIMLYGHDVTETEYFKRLHIIRAEKSLRYSELKNLNLVYVEGQREVALCKKEKQAATVLRQDWVNLHQNEMFPEVPQSILRLYTEEIIPGKSVFRELSN</sequence>
<keyword evidence="14" id="KW-1035">Host cytoplasm</keyword>
<comment type="catalytic activity">
    <reaction evidence="22">
        <text>GTP + H2O = GDP + phosphate + H(+)</text>
        <dbReference type="Rhea" id="RHEA:19669"/>
        <dbReference type="ChEBI" id="CHEBI:15377"/>
        <dbReference type="ChEBI" id="CHEBI:15378"/>
        <dbReference type="ChEBI" id="CHEBI:37565"/>
        <dbReference type="ChEBI" id="CHEBI:43474"/>
        <dbReference type="ChEBI" id="CHEBI:58189"/>
    </reaction>
</comment>
<evidence type="ECO:0000256" key="10">
    <source>
        <dbReference type="ARBA" id="ARBA00022840"/>
    </source>
</evidence>
<evidence type="ECO:0000256" key="12">
    <source>
        <dbReference type="ARBA" id="ARBA00022953"/>
    </source>
</evidence>
<evidence type="ECO:0000256" key="8">
    <source>
        <dbReference type="ARBA" id="ARBA00022695"/>
    </source>
</evidence>
<keyword evidence="9" id="KW-0547">Nucleotide-binding</keyword>
<evidence type="ECO:0000256" key="14">
    <source>
        <dbReference type="ARBA" id="ARBA00023200"/>
    </source>
</evidence>
<dbReference type="GO" id="GO:0004482">
    <property type="term" value="F:mRNA 5'-cap (guanine-N7-)-methyltransferase activity"/>
    <property type="evidence" value="ECO:0007669"/>
    <property type="project" value="InterPro"/>
</dbReference>
<dbReference type="GO" id="GO:0003968">
    <property type="term" value="F:RNA-directed RNA polymerase activity"/>
    <property type="evidence" value="ECO:0007669"/>
    <property type="project" value="UniProtKB-KW"/>
</dbReference>
<dbReference type="Pfam" id="PF00946">
    <property type="entry name" value="Mononeg_RNA_pol"/>
    <property type="match status" value="1"/>
</dbReference>
<evidence type="ECO:0000256" key="17">
    <source>
        <dbReference type="ARBA" id="ARBA00024499"/>
    </source>
</evidence>
<keyword evidence="13" id="KW-0506">mRNA capping</keyword>
<dbReference type="EMBL" id="BK061753">
    <property type="protein sequence ID" value="DAZ90676.1"/>
    <property type="molecule type" value="Viral_cRNA"/>
</dbReference>
<dbReference type="GO" id="GO:0005524">
    <property type="term" value="F:ATP binding"/>
    <property type="evidence" value="ECO:0007669"/>
    <property type="project" value="UniProtKB-KW"/>
</dbReference>
<keyword evidence="6" id="KW-0808">Transferase</keyword>
<dbReference type="PROSITE" id="PS50526">
    <property type="entry name" value="RDRP_SSRNA_NEG_NONSEG"/>
    <property type="match status" value="1"/>
</dbReference>
<evidence type="ECO:0000256" key="15">
    <source>
        <dbReference type="ARBA" id="ARBA00023268"/>
    </source>
</evidence>
<keyword evidence="12" id="KW-0693">Viral RNA replication</keyword>
<reference evidence="24" key="1">
    <citation type="journal article" date="2022" name="bioRxiv">
        <title>Unlocking the hidden genetic diversity of varicosaviruses, the neglected plant rhabdoviruses.</title>
        <authorList>
            <person name="Bejerman N."/>
            <person name="Dietzgen R.G."/>
            <person name="Debat H."/>
        </authorList>
    </citation>
    <scope>NUCLEOTIDE SEQUENCE</scope>
</reference>
<evidence type="ECO:0000256" key="22">
    <source>
        <dbReference type="ARBA" id="ARBA00048548"/>
    </source>
</evidence>
<protein>
    <recommendedName>
        <fullName evidence="3">RNA-directed RNA polymerase</fullName>
        <ecNumber evidence="3">2.7.7.48</ecNumber>
    </recommendedName>
    <alternativeName>
        <fullName evidence="19">Replicase</fullName>
    </alternativeName>
    <alternativeName>
        <fullName evidence="18">Transcriptase</fullName>
    </alternativeName>
</protein>
<organism evidence="24">
    <name type="scientific">Brassica virus 1_Nap</name>
    <dbReference type="NCBI Taxonomy" id="2977957"/>
    <lineage>
        <taxon>Viruses</taxon>
        <taxon>Riboviria</taxon>
        <taxon>Orthornavirae</taxon>
        <taxon>Negarnaviricota</taxon>
        <taxon>Haploviricotina</taxon>
        <taxon>Monjiviricetes</taxon>
        <taxon>Mononegavirales</taxon>
        <taxon>Rhabdoviridae</taxon>
    </lineage>
</organism>
<keyword evidence="5" id="KW-0507">mRNA processing</keyword>
<evidence type="ECO:0000256" key="5">
    <source>
        <dbReference type="ARBA" id="ARBA00022664"/>
    </source>
</evidence>
<keyword evidence="8" id="KW-0548">Nucleotidyltransferase</keyword>
<evidence type="ECO:0000256" key="13">
    <source>
        <dbReference type="ARBA" id="ARBA00023042"/>
    </source>
</evidence>
<dbReference type="InterPro" id="IPR026890">
    <property type="entry name" value="Mononeg_mRNAcap"/>
</dbReference>
<dbReference type="Pfam" id="PF14318">
    <property type="entry name" value="Mononeg_mRNAcap"/>
    <property type="match status" value="1"/>
</dbReference>
<evidence type="ECO:0000256" key="19">
    <source>
        <dbReference type="ARBA" id="ARBA00031012"/>
    </source>
</evidence>
<comment type="catalytic activity">
    <reaction evidence="20">
        <text>a 5'-end (5'-triphosphoguanosine)-adenylyl-adenylyl-cytidylyl-adenosine in mRNA + S-adenosyl-L-methionine = a 5'-end (5'-triphosphoguanosine)-(2'-O-methyladenylyl)-adenylyl-cytidylyl-adenosine in mRNA + S-adenosyl-L-homocysteine + H(+)</text>
        <dbReference type="Rhea" id="RHEA:65380"/>
        <dbReference type="Rhea" id="RHEA-COMP:16797"/>
        <dbReference type="Rhea" id="RHEA-COMP:16801"/>
        <dbReference type="ChEBI" id="CHEBI:15378"/>
        <dbReference type="ChEBI" id="CHEBI:57856"/>
        <dbReference type="ChEBI" id="CHEBI:59789"/>
        <dbReference type="ChEBI" id="CHEBI:156482"/>
        <dbReference type="ChEBI" id="CHEBI:156484"/>
    </reaction>
</comment>
<dbReference type="GO" id="GO:0044423">
    <property type="term" value="C:virion component"/>
    <property type="evidence" value="ECO:0007669"/>
    <property type="project" value="UniProtKB-KW"/>
</dbReference>
<evidence type="ECO:0000256" key="21">
    <source>
        <dbReference type="ARBA" id="ARBA00047370"/>
    </source>
</evidence>
<evidence type="ECO:0000256" key="2">
    <source>
        <dbReference type="ARBA" id="ARBA00004328"/>
    </source>
</evidence>
<dbReference type="EC" id="2.7.7.48" evidence="3"/>
<evidence type="ECO:0000313" key="24">
    <source>
        <dbReference type="EMBL" id="DAZ90676.1"/>
    </source>
</evidence>
<comment type="catalytic activity">
    <reaction evidence="16">
        <text>a 5'-end triphospho-adenylyl-adenylyl-cytidylyl-adenosine in mRNA + GDP + H(+) = a 5'-end (5'-triphosphoguanosine)-adenylyl-adenylyl-cytidylyl-adenosine in mRNA + diphosphate</text>
        <dbReference type="Rhea" id="RHEA:65436"/>
        <dbReference type="Rhea" id="RHEA-COMP:16797"/>
        <dbReference type="Rhea" id="RHEA-COMP:16799"/>
        <dbReference type="ChEBI" id="CHEBI:15378"/>
        <dbReference type="ChEBI" id="CHEBI:33019"/>
        <dbReference type="ChEBI" id="CHEBI:58189"/>
        <dbReference type="ChEBI" id="CHEBI:156484"/>
        <dbReference type="ChEBI" id="CHEBI:156503"/>
        <dbReference type="EC" id="2.7.7.88"/>
    </reaction>
</comment>
<keyword evidence="11" id="KW-0946">Virion</keyword>
<name>A0A9N7AB35_9RHAB</name>
<evidence type="ECO:0000256" key="16">
    <source>
        <dbReference type="ARBA" id="ARBA00024494"/>
    </source>
</evidence>
<evidence type="ECO:0000256" key="4">
    <source>
        <dbReference type="ARBA" id="ARBA00022484"/>
    </source>
</evidence>
<evidence type="ECO:0000256" key="7">
    <source>
        <dbReference type="ARBA" id="ARBA00022691"/>
    </source>
</evidence>
<evidence type="ECO:0000256" key="3">
    <source>
        <dbReference type="ARBA" id="ARBA00012494"/>
    </source>
</evidence>
<keyword evidence="7" id="KW-0949">S-adenosyl-L-methionine</keyword>
<evidence type="ECO:0000256" key="18">
    <source>
        <dbReference type="ARBA" id="ARBA00030436"/>
    </source>
</evidence>
<keyword evidence="4" id="KW-0696">RNA-directed RNA polymerase</keyword>
<evidence type="ECO:0000256" key="11">
    <source>
        <dbReference type="ARBA" id="ARBA00022844"/>
    </source>
</evidence>
<feature type="domain" description="RdRp catalytic" evidence="23">
    <location>
        <begin position="577"/>
        <end position="762"/>
    </location>
</feature>
<evidence type="ECO:0000256" key="1">
    <source>
        <dbReference type="ARBA" id="ARBA00004192"/>
    </source>
</evidence>
<evidence type="ECO:0000256" key="9">
    <source>
        <dbReference type="ARBA" id="ARBA00022741"/>
    </source>
</evidence>
<accession>A0A9N7AB35</accession>
<comment type="catalytic activity">
    <reaction evidence="21">
        <text>a 5'-end (5'-triphosphoguanosine)-adenylyl-adenylyl-cytidylyl-adenosine in mRNA + 2 S-adenosyl-L-methionine = a 5'-end (N(7)-methyl 5'-triphosphoguanosine)-(2'-O-methyladenylyl)-adenylyl-cytidylyl-adenosine in mRNA + 2 S-adenosyl-L-homocysteine + H(+)</text>
        <dbReference type="Rhea" id="RHEA:65376"/>
        <dbReference type="Rhea" id="RHEA-COMP:16797"/>
        <dbReference type="Rhea" id="RHEA-COMP:16798"/>
        <dbReference type="ChEBI" id="CHEBI:15378"/>
        <dbReference type="ChEBI" id="CHEBI:57856"/>
        <dbReference type="ChEBI" id="CHEBI:59789"/>
        <dbReference type="ChEBI" id="CHEBI:156483"/>
        <dbReference type="ChEBI" id="CHEBI:156484"/>
        <dbReference type="EC" id="2.1.1.375"/>
    </reaction>
</comment>
<comment type="subcellular location">
    <subcellularLocation>
        <location evidence="1">Host cytoplasm</location>
    </subcellularLocation>
    <subcellularLocation>
        <location evidence="2">Virion</location>
    </subcellularLocation>
</comment>